<dbReference type="InterPro" id="IPR026085">
    <property type="entry name" value="ATF7-int"/>
</dbReference>
<evidence type="ECO:0000313" key="4">
    <source>
        <dbReference type="Ensembl" id="ENSDLAP00005065385.1"/>
    </source>
</evidence>
<feature type="compositionally biased region" description="Basic and acidic residues" evidence="2">
    <location>
        <begin position="272"/>
        <end position="287"/>
    </location>
</feature>
<dbReference type="AlphaFoldDB" id="A0A8P4JXC0"/>
<dbReference type="CTD" id="80063"/>
<keyword evidence="5" id="KW-1185">Reference proteome</keyword>
<protein>
    <recommendedName>
        <fullName evidence="3">Activating transcription factor 7-interacting protein Fn3 domain-containing protein</fullName>
    </recommendedName>
</protein>
<accession>A0A8P4JXC0</accession>
<dbReference type="Ensembl" id="ENSDLAT00005079052.1">
    <property type="protein sequence ID" value="ENSDLAP00005065385.1"/>
    <property type="gene ID" value="ENSDLAG00005026085.2"/>
</dbReference>
<evidence type="ECO:0000259" key="3">
    <source>
        <dbReference type="Pfam" id="PF16794"/>
    </source>
</evidence>
<keyword evidence="1" id="KW-0175">Coiled coil</keyword>
<dbReference type="GO" id="GO:0005634">
    <property type="term" value="C:nucleus"/>
    <property type="evidence" value="ECO:0007669"/>
    <property type="project" value="TreeGrafter"/>
</dbReference>
<dbReference type="GO" id="GO:0005667">
    <property type="term" value="C:transcription regulator complex"/>
    <property type="evidence" value="ECO:0007669"/>
    <property type="project" value="TreeGrafter"/>
</dbReference>
<evidence type="ECO:0000256" key="1">
    <source>
        <dbReference type="SAM" id="Coils"/>
    </source>
</evidence>
<proteinExistence type="predicted"/>
<evidence type="ECO:0000256" key="2">
    <source>
        <dbReference type="SAM" id="MobiDB-lite"/>
    </source>
</evidence>
<reference evidence="4" key="1">
    <citation type="submission" date="2025-08" db="UniProtKB">
        <authorList>
            <consortium name="Ensembl"/>
        </authorList>
    </citation>
    <scope>IDENTIFICATION</scope>
</reference>
<dbReference type="OrthoDB" id="2434995at2759"/>
<dbReference type="GO" id="GO:0006355">
    <property type="term" value="P:regulation of DNA-templated transcription"/>
    <property type="evidence" value="ECO:0007669"/>
    <property type="project" value="TreeGrafter"/>
</dbReference>
<dbReference type="GeneTree" id="ENSGT00940000173497"/>
<evidence type="ECO:0000313" key="5">
    <source>
        <dbReference type="Proteomes" id="UP000694389"/>
    </source>
</evidence>
<feature type="region of interest" description="Disordered" evidence="2">
    <location>
        <begin position="262"/>
        <end position="302"/>
    </location>
</feature>
<dbReference type="Proteomes" id="UP000694389">
    <property type="component" value="Unassembled WGS sequence"/>
</dbReference>
<dbReference type="InterPro" id="IPR056565">
    <property type="entry name" value="Fn3_ATF7IP"/>
</dbReference>
<reference evidence="4" key="2">
    <citation type="submission" date="2025-09" db="UniProtKB">
        <authorList>
            <consortium name="Ensembl"/>
        </authorList>
    </citation>
    <scope>IDENTIFICATION</scope>
</reference>
<feature type="compositionally biased region" description="Basic residues" evidence="2">
    <location>
        <begin position="12"/>
        <end position="33"/>
    </location>
</feature>
<name>A0A8P4JXC0_DICLA</name>
<dbReference type="GO" id="GO:0003712">
    <property type="term" value="F:transcription coregulator activity"/>
    <property type="evidence" value="ECO:0007669"/>
    <property type="project" value="TreeGrafter"/>
</dbReference>
<dbReference type="OMA" id="RRDCRIN"/>
<feature type="coiled-coil region" evidence="1">
    <location>
        <begin position="201"/>
        <end position="238"/>
    </location>
</feature>
<dbReference type="PANTHER" id="PTHR23210">
    <property type="entry name" value="ACTIVATING TRANSCRIPTION FACTOR 7 INTERACTING PROTEIN"/>
    <property type="match status" value="1"/>
</dbReference>
<dbReference type="GeneID" id="127356908"/>
<sequence>MAGTQAPTHGCKGFKRPAQKKVKPSTKHKKPKHLSQNLRSSSERARVNIGLAFRSWRELKAEKGLRSDAEVALCLLDQRKRLPSEPATSGAGDKKIKFSQSEVQTLIVQEVRNAVEKNETKLQGLIETIQQLDRGVDYESSIQKLEARINTITERAEAALACMTKTKSPPSSVVNGDIVRSESKDETVETVSQNKTSMERVDKSEELFEKMETTKKELKKMRADNEAFTAAITNLSKELPPPVIPPHGSPERKGLVIKMEPKDQQEQENSFEESKQFEEPKAERLKAECLSPGNTNRSKHTDTYEDKLLYPPLPATPFPSILSAEATAYNIPQRVEVQLALIRKPATLSVLWKLGEIDPSAPPMDSYSVFMTTEKTKGSCVFTSWRSLGEMVAISLPMCAMISKYKPGHKVCVAVVGKDKFGRYGPYSKVVTAALPD</sequence>
<gene>
    <name evidence="4" type="primary">atf7ip2</name>
</gene>
<dbReference type="Pfam" id="PF16794">
    <property type="entry name" value="fn3_4"/>
    <property type="match status" value="1"/>
</dbReference>
<feature type="region of interest" description="Disordered" evidence="2">
    <location>
        <begin position="1"/>
        <end position="41"/>
    </location>
</feature>
<feature type="domain" description="Activating transcription factor 7-interacting protein Fn3" evidence="3">
    <location>
        <begin position="330"/>
        <end position="432"/>
    </location>
</feature>
<organism evidence="4 5">
    <name type="scientific">Dicentrarchus labrax</name>
    <name type="common">European seabass</name>
    <name type="synonym">Morone labrax</name>
    <dbReference type="NCBI Taxonomy" id="13489"/>
    <lineage>
        <taxon>Eukaryota</taxon>
        <taxon>Metazoa</taxon>
        <taxon>Chordata</taxon>
        <taxon>Craniata</taxon>
        <taxon>Vertebrata</taxon>
        <taxon>Euteleostomi</taxon>
        <taxon>Actinopterygii</taxon>
        <taxon>Neopterygii</taxon>
        <taxon>Teleostei</taxon>
        <taxon>Neoteleostei</taxon>
        <taxon>Acanthomorphata</taxon>
        <taxon>Eupercaria</taxon>
        <taxon>Moronidae</taxon>
        <taxon>Dicentrarchus</taxon>
    </lineage>
</organism>
<dbReference type="RefSeq" id="XP_051244942.1">
    <property type="nucleotide sequence ID" value="XM_051388982.1"/>
</dbReference>
<dbReference type="PANTHER" id="PTHR23210:SF26">
    <property type="entry name" value="ACTIVATING TRANSCRIPTION FACTOR 7-INTERACTING PROTEIN 1"/>
    <property type="match status" value="1"/>
</dbReference>